<dbReference type="EMBL" id="LNYE01000029">
    <property type="protein sequence ID" value="KTD06369.1"/>
    <property type="molecule type" value="Genomic_DNA"/>
</dbReference>
<accession>A0A378JE70</accession>
<evidence type="ECO:0000313" key="1">
    <source>
        <dbReference type="EMBL" id="KTD06369.1"/>
    </source>
</evidence>
<dbReference type="Gene3D" id="1.25.40.20">
    <property type="entry name" value="Ankyrin repeat-containing domain"/>
    <property type="match status" value="1"/>
</dbReference>
<sequence length="271" mass="30808">MGNHTDVIYIKNNVIEPIFLNLLEAVYNSSYQEVDESLKNKPNFINRIVTPTNQSLLSTLFSKKTIDYTMLDILLKHGVLFTYSINTSGDLPDDHACKIRDLFLLKYLVRHGVSISESAVHKLLIKAKKIETVNVEEIFRLYYLINQLGGMSKVADMKDEEGLTFKTKAMQIGLINDAYGILRYDLWHLLILAEQIQLDLNENATKSLTNEIDLINVRYHDKNKLDLSSLGTSLYSLFNSSGSSIAPADCSYSEQLEEKHIYSYKPDVSSL</sequence>
<proteinExistence type="predicted"/>
<dbReference type="RefSeq" id="WP_058500118.1">
    <property type="nucleotide sequence ID" value="NZ_CAAAHW010000005.1"/>
</dbReference>
<dbReference type="AlphaFoldDB" id="A0A378JE70"/>
<dbReference type="Proteomes" id="UP000254476">
    <property type="component" value="Unassembled WGS sequence"/>
</dbReference>
<organism evidence="2 4">
    <name type="scientific">Legionella gratiana</name>
    <dbReference type="NCBI Taxonomy" id="45066"/>
    <lineage>
        <taxon>Bacteria</taxon>
        <taxon>Pseudomonadati</taxon>
        <taxon>Pseudomonadota</taxon>
        <taxon>Gammaproteobacteria</taxon>
        <taxon>Legionellales</taxon>
        <taxon>Legionellaceae</taxon>
        <taxon>Legionella</taxon>
    </lineage>
</organism>
<evidence type="ECO:0000313" key="4">
    <source>
        <dbReference type="Proteomes" id="UP000254476"/>
    </source>
</evidence>
<dbReference type="STRING" id="45066.Lgra_3146"/>
<dbReference type="NCBIfam" id="NF043025">
    <property type="entry name" value="T4SS_AnkJ"/>
    <property type="match status" value="1"/>
</dbReference>
<keyword evidence="3" id="KW-1185">Reference proteome</keyword>
<gene>
    <name evidence="1" type="ORF">Lgra_3146</name>
    <name evidence="2" type="ORF">NCTC12388_01916</name>
</gene>
<dbReference type="OrthoDB" id="5654039at2"/>
<reference evidence="1 3" key="1">
    <citation type="submission" date="2015-11" db="EMBL/GenBank/DDBJ databases">
        <title>Genomic analysis of 38 Legionella species identifies large and diverse effector repertoires.</title>
        <authorList>
            <person name="Burstein D."/>
            <person name="Amaro F."/>
            <person name="Zusman T."/>
            <person name="Lifshitz Z."/>
            <person name="Cohen O."/>
            <person name="Gilbert J.A."/>
            <person name="Pupko T."/>
            <person name="Shuman H.A."/>
            <person name="Segal G."/>
        </authorList>
    </citation>
    <scope>NUCLEOTIDE SEQUENCE [LARGE SCALE GENOMIC DNA]</scope>
    <source>
        <strain evidence="1 3">Lyon 8420412</strain>
    </source>
</reference>
<name>A0A378JE70_9GAMM</name>
<evidence type="ECO:0000313" key="3">
    <source>
        <dbReference type="Proteomes" id="UP000054691"/>
    </source>
</evidence>
<dbReference type="EMBL" id="UGOB01000001">
    <property type="protein sequence ID" value="STX45187.1"/>
    <property type="molecule type" value="Genomic_DNA"/>
</dbReference>
<dbReference type="InterPro" id="IPR036770">
    <property type="entry name" value="Ankyrin_rpt-contain_sf"/>
</dbReference>
<evidence type="ECO:0000313" key="2">
    <source>
        <dbReference type="EMBL" id="STX45187.1"/>
    </source>
</evidence>
<reference evidence="2 4" key="2">
    <citation type="submission" date="2018-06" db="EMBL/GenBank/DDBJ databases">
        <authorList>
            <consortium name="Pathogen Informatics"/>
            <person name="Doyle S."/>
        </authorList>
    </citation>
    <scope>NUCLEOTIDE SEQUENCE [LARGE SCALE GENOMIC DNA]</scope>
    <source>
        <strain evidence="2 4">NCTC12388</strain>
    </source>
</reference>
<protein>
    <submittedName>
        <fullName evidence="2">Ankyrin repeat-containing protein</fullName>
    </submittedName>
</protein>
<dbReference type="Proteomes" id="UP000054691">
    <property type="component" value="Unassembled WGS sequence"/>
</dbReference>